<name>Q54TL9_DICDI</name>
<organism evidence="3 4">
    <name type="scientific">Dictyostelium discoideum</name>
    <name type="common">Social amoeba</name>
    <dbReference type="NCBI Taxonomy" id="44689"/>
    <lineage>
        <taxon>Eukaryota</taxon>
        <taxon>Amoebozoa</taxon>
        <taxon>Evosea</taxon>
        <taxon>Eumycetozoa</taxon>
        <taxon>Dictyostelia</taxon>
        <taxon>Dictyosteliales</taxon>
        <taxon>Dictyosteliaceae</taxon>
        <taxon>Dictyostelium</taxon>
    </lineage>
</organism>
<dbReference type="GO" id="GO:0015918">
    <property type="term" value="P:sterol transport"/>
    <property type="evidence" value="ECO:0000318"/>
    <property type="project" value="GO_Central"/>
</dbReference>
<dbReference type="SMR" id="Q54TL9"/>
<reference evidence="3 4" key="1">
    <citation type="journal article" date="2005" name="Nature">
        <title>The genome of the social amoeba Dictyostelium discoideum.</title>
        <authorList>
            <consortium name="The Dictyostelium discoideum Sequencing Consortium"/>
            <person name="Eichinger L."/>
            <person name="Pachebat J.A."/>
            <person name="Glockner G."/>
            <person name="Rajandream M.A."/>
            <person name="Sucgang R."/>
            <person name="Berriman M."/>
            <person name="Song J."/>
            <person name="Olsen R."/>
            <person name="Szafranski K."/>
            <person name="Xu Q."/>
            <person name="Tunggal B."/>
            <person name="Kummerfeld S."/>
            <person name="Madera M."/>
            <person name="Konfortov B.A."/>
            <person name="Rivero F."/>
            <person name="Bankier A.T."/>
            <person name="Lehmann R."/>
            <person name="Hamlin N."/>
            <person name="Davies R."/>
            <person name="Gaudet P."/>
            <person name="Fey P."/>
            <person name="Pilcher K."/>
            <person name="Chen G."/>
            <person name="Saunders D."/>
            <person name="Sodergren E."/>
            <person name="Davis P."/>
            <person name="Kerhornou A."/>
            <person name="Nie X."/>
            <person name="Hall N."/>
            <person name="Anjard C."/>
            <person name="Hemphill L."/>
            <person name="Bason N."/>
            <person name="Farbrother P."/>
            <person name="Desany B."/>
            <person name="Just E."/>
            <person name="Morio T."/>
            <person name="Rost R."/>
            <person name="Churcher C."/>
            <person name="Cooper J."/>
            <person name="Haydock S."/>
            <person name="van Driessche N."/>
            <person name="Cronin A."/>
            <person name="Goodhead I."/>
            <person name="Muzny D."/>
            <person name="Mourier T."/>
            <person name="Pain A."/>
            <person name="Lu M."/>
            <person name="Harper D."/>
            <person name="Lindsay R."/>
            <person name="Hauser H."/>
            <person name="James K."/>
            <person name="Quiles M."/>
            <person name="Madan Babu M."/>
            <person name="Saito T."/>
            <person name="Buchrieser C."/>
            <person name="Wardroper A."/>
            <person name="Felder M."/>
            <person name="Thangavelu M."/>
            <person name="Johnson D."/>
            <person name="Knights A."/>
            <person name="Loulseged H."/>
            <person name="Mungall K."/>
            <person name="Oliver K."/>
            <person name="Price C."/>
            <person name="Quail M.A."/>
            <person name="Urushihara H."/>
            <person name="Hernandez J."/>
            <person name="Rabbinowitsch E."/>
            <person name="Steffen D."/>
            <person name="Sanders M."/>
            <person name="Ma J."/>
            <person name="Kohara Y."/>
            <person name="Sharp S."/>
            <person name="Simmonds M."/>
            <person name="Spiegler S."/>
            <person name="Tivey A."/>
            <person name="Sugano S."/>
            <person name="White B."/>
            <person name="Walker D."/>
            <person name="Woodward J."/>
            <person name="Winckler T."/>
            <person name="Tanaka Y."/>
            <person name="Shaulsky G."/>
            <person name="Schleicher M."/>
            <person name="Weinstock G."/>
            <person name="Rosenthal A."/>
            <person name="Cox E.C."/>
            <person name="Chisholm R.L."/>
            <person name="Gibbs R."/>
            <person name="Loomis W.F."/>
            <person name="Platzer M."/>
            <person name="Kay R.R."/>
            <person name="Williams J."/>
            <person name="Dear P.H."/>
            <person name="Noegel A.A."/>
            <person name="Barrell B."/>
            <person name="Kuspa A."/>
        </authorList>
    </citation>
    <scope>NUCLEOTIDE SEQUENCE [LARGE SCALE GENOMIC DNA]</scope>
    <source>
        <strain evidence="3 4">AX4</strain>
    </source>
</reference>
<dbReference type="Reactome" id="R-DDI-6798695">
    <property type="pathway name" value="Neutrophil degranulation"/>
</dbReference>
<dbReference type="PaxDb" id="44689-DDB0204600"/>
<dbReference type="EMBL" id="AAFI02000042">
    <property type="protein sequence ID" value="EAL66599.1"/>
    <property type="molecule type" value="Genomic_DNA"/>
</dbReference>
<dbReference type="InterPro" id="IPR003172">
    <property type="entry name" value="ML_dom"/>
</dbReference>
<dbReference type="HOGENOM" id="CLU_1790512_0_0_1"/>
<sequence>MKIIFKILIIISILIEIISGNFIDCGGNNHFQIGNVTVLTKEIENKEYLILFTINGILKETIYDGNIFTIITNGPVTLIKEKKSFCKSDHVFSCPSGSGEINYTFNLTMPITTTTTLKHQTLYSTVWFTDQVPNQIACFNINFSL</sequence>
<dbReference type="Pfam" id="PF02221">
    <property type="entry name" value="E1_DerP2_DerF2"/>
    <property type="match status" value="1"/>
</dbReference>
<feature type="signal peptide" evidence="1">
    <location>
        <begin position="1"/>
        <end position="20"/>
    </location>
</feature>
<evidence type="ECO:0000313" key="4">
    <source>
        <dbReference type="Proteomes" id="UP000002195"/>
    </source>
</evidence>
<dbReference type="Proteomes" id="UP000002195">
    <property type="component" value="Unassembled WGS sequence"/>
</dbReference>
<dbReference type="GO" id="GO:0032934">
    <property type="term" value="F:sterol binding"/>
    <property type="evidence" value="ECO:0000318"/>
    <property type="project" value="GO_Central"/>
</dbReference>
<dbReference type="PhylomeDB" id="Q54TL9"/>
<dbReference type="InParanoid" id="Q54TL9"/>
<proteinExistence type="predicted"/>
<keyword evidence="4" id="KW-1185">Reference proteome</keyword>
<keyword evidence="1" id="KW-0732">Signal</keyword>
<dbReference type="AlphaFoldDB" id="Q54TL9"/>
<dbReference type="VEuPathDB" id="AmoebaDB:DDB_G0281675"/>
<dbReference type="RefSeq" id="XP_640572.1">
    <property type="nucleotide sequence ID" value="XM_635480.1"/>
</dbReference>
<dbReference type="dictyBase" id="DDB_G0281675"/>
<dbReference type="Reactome" id="R-DDI-8964038">
    <property type="pathway name" value="LDL clearance"/>
</dbReference>
<protein>
    <recommendedName>
        <fullName evidence="2">MD-2-related lipid-recognition domain-containing protein</fullName>
    </recommendedName>
</protein>
<comment type="caution">
    <text evidence="3">The sequence shown here is derived from an EMBL/GenBank/DDBJ whole genome shotgun (WGS) entry which is preliminary data.</text>
</comment>
<feature type="domain" description="MD-2-related lipid-recognition" evidence="2">
    <location>
        <begin position="22"/>
        <end position="143"/>
    </location>
</feature>
<gene>
    <name evidence="3" type="ORF">DDB_G0281675</name>
</gene>
<feature type="chain" id="PRO_5004249918" description="MD-2-related lipid-recognition domain-containing protein" evidence="1">
    <location>
        <begin position="21"/>
        <end position="145"/>
    </location>
</feature>
<dbReference type="SMART" id="SM00737">
    <property type="entry name" value="ML"/>
    <property type="match status" value="1"/>
</dbReference>
<evidence type="ECO:0000313" key="3">
    <source>
        <dbReference type="EMBL" id="EAL66599.1"/>
    </source>
</evidence>
<accession>Q54TL9</accession>
<evidence type="ECO:0000259" key="2">
    <source>
        <dbReference type="SMART" id="SM00737"/>
    </source>
</evidence>
<dbReference type="GeneID" id="8623181"/>
<dbReference type="KEGG" id="ddi:DDB_G0281675"/>
<evidence type="ECO:0000256" key="1">
    <source>
        <dbReference type="SAM" id="SignalP"/>
    </source>
</evidence>